<gene>
    <name evidence="5 6" type="primary">csrA</name>
    <name evidence="6" type="ORF">DAMNIGENAA_09560</name>
</gene>
<dbReference type="GO" id="GO:0006402">
    <property type="term" value="P:mRNA catabolic process"/>
    <property type="evidence" value="ECO:0007669"/>
    <property type="project" value="InterPro"/>
</dbReference>
<dbReference type="GO" id="GO:1902208">
    <property type="term" value="P:regulation of bacterial-type flagellum assembly"/>
    <property type="evidence" value="ECO:0007669"/>
    <property type="project" value="UniProtKB-UniRule"/>
</dbReference>
<comment type="function">
    <text evidence="5">A translational regulator that binds mRNA to regulate translation initiation and/or mRNA stability. Usually binds in the 5'-UTR at or near the Shine-Dalgarno sequence preventing ribosome-binding, thus repressing translation. Its main target seems to be the major flagellin gene, while its function is anatagonized by FliW.</text>
</comment>
<evidence type="ECO:0000256" key="2">
    <source>
        <dbReference type="ARBA" id="ARBA00022491"/>
    </source>
</evidence>
<organism evidence="6 7">
    <name type="scientific">Desulforhabdus amnigena</name>
    <dbReference type="NCBI Taxonomy" id="40218"/>
    <lineage>
        <taxon>Bacteria</taxon>
        <taxon>Pseudomonadati</taxon>
        <taxon>Thermodesulfobacteriota</taxon>
        <taxon>Syntrophobacteria</taxon>
        <taxon>Syntrophobacterales</taxon>
        <taxon>Syntrophobacteraceae</taxon>
        <taxon>Desulforhabdus</taxon>
    </lineage>
</organism>
<dbReference type="InterPro" id="IPR003751">
    <property type="entry name" value="CsrA"/>
</dbReference>
<dbReference type="NCBIfam" id="NF002469">
    <property type="entry name" value="PRK01712.1"/>
    <property type="match status" value="1"/>
</dbReference>
<reference evidence="6" key="1">
    <citation type="submission" date="2022-12" db="EMBL/GenBank/DDBJ databases">
        <title>Reference genome sequencing for broad-spectrum identification of bacterial and archaeal isolates by mass spectrometry.</title>
        <authorList>
            <person name="Sekiguchi Y."/>
            <person name="Tourlousse D.M."/>
        </authorList>
    </citation>
    <scope>NUCLEOTIDE SEQUENCE</scope>
    <source>
        <strain evidence="6">ASRB1</strain>
    </source>
</reference>
<dbReference type="HAMAP" id="MF_00167">
    <property type="entry name" value="CsrA"/>
    <property type="match status" value="1"/>
</dbReference>
<comment type="caution">
    <text evidence="6">The sequence shown here is derived from an EMBL/GenBank/DDBJ whole genome shotgun (WGS) entry which is preliminary data.</text>
</comment>
<evidence type="ECO:0000313" key="6">
    <source>
        <dbReference type="EMBL" id="GLI33523.1"/>
    </source>
</evidence>
<sequence>MLVLTRKSGESIRIGDDIEIVITEIDRKKVKIAIRSPKHIPIYRSELYEKMQQENREAAHMDANDLNDALSLFHPCKQPGPPENQES</sequence>
<dbReference type="GO" id="GO:0045947">
    <property type="term" value="P:negative regulation of translational initiation"/>
    <property type="evidence" value="ECO:0007669"/>
    <property type="project" value="UniProtKB-UniRule"/>
</dbReference>
<dbReference type="Proteomes" id="UP001144372">
    <property type="component" value="Unassembled WGS sequence"/>
</dbReference>
<comment type="similarity">
    <text evidence="5">Belongs to the CsrA/RsmA family.</text>
</comment>
<evidence type="ECO:0000256" key="4">
    <source>
        <dbReference type="ARBA" id="ARBA00022884"/>
    </source>
</evidence>
<keyword evidence="5" id="KW-1005">Bacterial flagellum biogenesis</keyword>
<dbReference type="EMBL" id="BSDR01000001">
    <property type="protein sequence ID" value="GLI33523.1"/>
    <property type="molecule type" value="Genomic_DNA"/>
</dbReference>
<keyword evidence="2 5" id="KW-0678">Repressor</keyword>
<dbReference type="PANTHER" id="PTHR34984">
    <property type="entry name" value="CARBON STORAGE REGULATOR"/>
    <property type="match status" value="1"/>
</dbReference>
<dbReference type="GO" id="GO:0005829">
    <property type="term" value="C:cytosol"/>
    <property type="evidence" value="ECO:0007669"/>
    <property type="project" value="TreeGrafter"/>
</dbReference>
<dbReference type="FunFam" id="2.60.40.4380:FF:000002">
    <property type="entry name" value="Translational regulator CsrA"/>
    <property type="match status" value="1"/>
</dbReference>
<dbReference type="GO" id="GO:0044781">
    <property type="term" value="P:bacterial-type flagellum organization"/>
    <property type="evidence" value="ECO:0007669"/>
    <property type="project" value="UniProtKB-KW"/>
</dbReference>
<dbReference type="AlphaFoldDB" id="A0A9W6D1F4"/>
<comment type="subunit">
    <text evidence="5">Homodimer; the beta-strands of each monomer intercalate to form a hydrophobic core, while the alpha-helices form wings that extend away from the core.</text>
</comment>
<keyword evidence="4 5" id="KW-0694">RNA-binding</keyword>
<protein>
    <recommendedName>
        <fullName evidence="5">Translational regulator CsrA</fullName>
    </recommendedName>
</protein>
<keyword evidence="3 5" id="KW-0810">Translation regulation</keyword>
<dbReference type="Pfam" id="PF02599">
    <property type="entry name" value="CsrA"/>
    <property type="match status" value="1"/>
</dbReference>
<evidence type="ECO:0000313" key="7">
    <source>
        <dbReference type="Proteomes" id="UP001144372"/>
    </source>
</evidence>
<proteinExistence type="inferred from homology"/>
<keyword evidence="1 5" id="KW-0963">Cytoplasm</keyword>
<dbReference type="GO" id="GO:0006109">
    <property type="term" value="P:regulation of carbohydrate metabolic process"/>
    <property type="evidence" value="ECO:0007669"/>
    <property type="project" value="InterPro"/>
</dbReference>
<keyword evidence="7" id="KW-1185">Reference proteome</keyword>
<comment type="subcellular location">
    <subcellularLocation>
        <location evidence="5">Cytoplasm</location>
    </subcellularLocation>
</comment>
<dbReference type="NCBIfam" id="TIGR00202">
    <property type="entry name" value="csrA"/>
    <property type="match status" value="1"/>
</dbReference>
<name>A0A9W6D1F4_9BACT</name>
<dbReference type="Gene3D" id="2.60.40.4380">
    <property type="entry name" value="Translational regulator CsrA"/>
    <property type="match status" value="1"/>
</dbReference>
<evidence type="ECO:0000256" key="1">
    <source>
        <dbReference type="ARBA" id="ARBA00022490"/>
    </source>
</evidence>
<dbReference type="GO" id="GO:0048027">
    <property type="term" value="F:mRNA 5'-UTR binding"/>
    <property type="evidence" value="ECO:0007669"/>
    <property type="project" value="UniProtKB-UniRule"/>
</dbReference>
<evidence type="ECO:0000256" key="5">
    <source>
        <dbReference type="HAMAP-Rule" id="MF_00167"/>
    </source>
</evidence>
<dbReference type="RefSeq" id="WP_373878653.1">
    <property type="nucleotide sequence ID" value="NZ_BSDR01000001.1"/>
</dbReference>
<dbReference type="InterPro" id="IPR036107">
    <property type="entry name" value="CsrA_sf"/>
</dbReference>
<dbReference type="PANTHER" id="PTHR34984:SF1">
    <property type="entry name" value="CARBON STORAGE REGULATOR"/>
    <property type="match status" value="1"/>
</dbReference>
<dbReference type="SUPFAM" id="SSF117130">
    <property type="entry name" value="CsrA-like"/>
    <property type="match status" value="1"/>
</dbReference>
<accession>A0A9W6D1F4</accession>
<evidence type="ECO:0000256" key="3">
    <source>
        <dbReference type="ARBA" id="ARBA00022845"/>
    </source>
</evidence>